<keyword evidence="8" id="KW-0378">Hydrolase</keyword>
<dbReference type="GO" id="GO:0016020">
    <property type="term" value="C:membrane"/>
    <property type="evidence" value="ECO:0007669"/>
    <property type="project" value="UniProtKB-SubCell"/>
</dbReference>
<dbReference type="PANTHER" id="PTHR31352">
    <property type="entry name" value="BETA-AMYLASE 1, CHLOROPLASTIC"/>
    <property type="match status" value="1"/>
</dbReference>
<dbReference type="InterPro" id="IPR017853">
    <property type="entry name" value="GH"/>
</dbReference>
<comment type="catalytic activity">
    <reaction evidence="8">
        <text>Hydrolysis of (1-&gt;4)-alpha-D-glucosidic linkages in polysaccharides so as to remove successive maltose units from the non-reducing ends of the chains.</text>
        <dbReference type="EC" id="3.2.1.2"/>
    </reaction>
</comment>
<dbReference type="EC" id="3.2.1.2" evidence="8"/>
<evidence type="ECO:0000256" key="8">
    <source>
        <dbReference type="RuleBase" id="RU000509"/>
    </source>
</evidence>
<evidence type="ECO:0000256" key="7">
    <source>
        <dbReference type="ARBA" id="ARBA00023326"/>
    </source>
</evidence>
<evidence type="ECO:0000256" key="6">
    <source>
        <dbReference type="ARBA" id="ARBA00023277"/>
    </source>
</evidence>
<dbReference type="GO" id="GO:0016161">
    <property type="term" value="F:beta-amylase activity"/>
    <property type="evidence" value="ECO:0007669"/>
    <property type="project" value="UniProtKB-EC"/>
</dbReference>
<keyword evidence="5" id="KW-0472">Membrane</keyword>
<comment type="subcellular location">
    <subcellularLocation>
        <location evidence="1">Membrane</location>
        <topology evidence="1">Multi-pass membrane protein</topology>
    </subcellularLocation>
</comment>
<dbReference type="STRING" id="3750.A0A498IV76"/>
<organism evidence="9 10">
    <name type="scientific">Malus domestica</name>
    <name type="common">Apple</name>
    <name type="synonym">Pyrus malus</name>
    <dbReference type="NCBI Taxonomy" id="3750"/>
    <lineage>
        <taxon>Eukaryota</taxon>
        <taxon>Viridiplantae</taxon>
        <taxon>Streptophyta</taxon>
        <taxon>Embryophyta</taxon>
        <taxon>Tracheophyta</taxon>
        <taxon>Spermatophyta</taxon>
        <taxon>Magnoliopsida</taxon>
        <taxon>eudicotyledons</taxon>
        <taxon>Gunneridae</taxon>
        <taxon>Pentapetalae</taxon>
        <taxon>rosids</taxon>
        <taxon>fabids</taxon>
        <taxon>Rosales</taxon>
        <taxon>Rosaceae</taxon>
        <taxon>Amygdaloideae</taxon>
        <taxon>Maleae</taxon>
        <taxon>Malus</taxon>
    </lineage>
</organism>
<dbReference type="PANTHER" id="PTHR31352:SF47">
    <property type="entry name" value="BETA-AMYLASE 7"/>
    <property type="match status" value="1"/>
</dbReference>
<dbReference type="InterPro" id="IPR001554">
    <property type="entry name" value="Glyco_hydro_14"/>
</dbReference>
<keyword evidence="7 8" id="KW-0624">Polysaccharide degradation</keyword>
<comment type="caution">
    <text evidence="9">The sequence shown here is derived from an EMBL/GenBank/DDBJ whole genome shotgun (WGS) entry which is preliminary data.</text>
</comment>
<dbReference type="AlphaFoldDB" id="A0A498IV76"/>
<evidence type="ECO:0000256" key="3">
    <source>
        <dbReference type="ARBA" id="ARBA00022692"/>
    </source>
</evidence>
<accession>A0A498IV76</accession>
<dbReference type="Gene3D" id="3.20.20.80">
    <property type="entry name" value="Glycosidases"/>
    <property type="match status" value="1"/>
</dbReference>
<reference evidence="9 10" key="1">
    <citation type="submission" date="2018-10" db="EMBL/GenBank/DDBJ databases">
        <title>A high-quality apple genome assembly.</title>
        <authorList>
            <person name="Hu J."/>
        </authorList>
    </citation>
    <scope>NUCLEOTIDE SEQUENCE [LARGE SCALE GENOMIC DNA]</scope>
    <source>
        <strain evidence="10">cv. HFTH1</strain>
        <tissue evidence="9">Young leaf</tissue>
    </source>
</reference>
<protein>
    <recommendedName>
        <fullName evidence="8">Beta-amylase</fullName>
        <ecNumber evidence="8">3.2.1.2</ecNumber>
    </recommendedName>
</protein>
<dbReference type="InterPro" id="IPR035952">
    <property type="entry name" value="Rhomboid-like_sf"/>
</dbReference>
<dbReference type="SUPFAM" id="SSF144091">
    <property type="entry name" value="Rhomboid-like"/>
    <property type="match status" value="1"/>
</dbReference>
<dbReference type="Proteomes" id="UP000290289">
    <property type="component" value="Chromosome 10"/>
</dbReference>
<dbReference type="Pfam" id="PF01373">
    <property type="entry name" value="Glyco_hydro_14"/>
    <property type="match status" value="1"/>
</dbReference>
<name>A0A498IV76_MALDO</name>
<comment type="similarity">
    <text evidence="2 8">Belongs to the glycosyl hydrolase 14 family.</text>
</comment>
<proteinExistence type="inferred from homology"/>
<evidence type="ECO:0000256" key="4">
    <source>
        <dbReference type="ARBA" id="ARBA00022989"/>
    </source>
</evidence>
<dbReference type="EMBL" id="RDQH01000336">
    <property type="protein sequence ID" value="RXH86145.1"/>
    <property type="molecule type" value="Genomic_DNA"/>
</dbReference>
<dbReference type="GO" id="GO:0000272">
    <property type="term" value="P:polysaccharide catabolic process"/>
    <property type="evidence" value="ECO:0007669"/>
    <property type="project" value="UniProtKB-KW"/>
</dbReference>
<evidence type="ECO:0000313" key="9">
    <source>
        <dbReference type="EMBL" id="RXH86145.1"/>
    </source>
</evidence>
<keyword evidence="10" id="KW-1185">Reference proteome</keyword>
<keyword evidence="4" id="KW-1133">Transmembrane helix</keyword>
<keyword evidence="3" id="KW-0812">Transmembrane</keyword>
<evidence type="ECO:0000256" key="2">
    <source>
        <dbReference type="ARBA" id="ARBA00005652"/>
    </source>
</evidence>
<keyword evidence="6 8" id="KW-0119">Carbohydrate metabolism</keyword>
<evidence type="ECO:0000313" key="10">
    <source>
        <dbReference type="Proteomes" id="UP000290289"/>
    </source>
</evidence>
<evidence type="ECO:0000256" key="1">
    <source>
        <dbReference type="ARBA" id="ARBA00004141"/>
    </source>
</evidence>
<keyword evidence="8" id="KW-0326">Glycosidase</keyword>
<sequence length="236" mass="26108">MECCRTRRNALPIGAIHLSTFQLHFPETIKDSIGSQPSASSTDLLHSTTSAFVSLSLLRNLIPELIKFVREILDKPATSCFIGICSAIWFYIQKKNIGYSHVGLSYETAVAGHHWRIITSAFSHISMKAMSKLVKNDSSVHQVVMSFQDCGGNVGDDVHIPLPHWVTEIGQKNPDIYFTNKEGKHNTEFLTLGIDKGRVLRGRTAVESKNGGLAAWKPAGAAEWLEKCSKNKMVVN</sequence>
<evidence type="ECO:0000256" key="5">
    <source>
        <dbReference type="ARBA" id="ARBA00023136"/>
    </source>
</evidence>
<gene>
    <name evidence="9" type="ORF">DVH24_017198</name>
</gene>
<dbReference type="SUPFAM" id="SSF51445">
    <property type="entry name" value="(Trans)glycosidases"/>
    <property type="match status" value="1"/>
</dbReference>